<accession>A0AAV4FXP4</accession>
<comment type="caution">
    <text evidence="2">The sequence shown here is derived from an EMBL/GenBank/DDBJ whole genome shotgun (WGS) entry which is preliminary data.</text>
</comment>
<dbReference type="EMBL" id="BMAT01011731">
    <property type="protein sequence ID" value="GFR78117.1"/>
    <property type="molecule type" value="Genomic_DNA"/>
</dbReference>
<evidence type="ECO:0000313" key="3">
    <source>
        <dbReference type="Proteomes" id="UP000762676"/>
    </source>
</evidence>
<feature type="region of interest" description="Disordered" evidence="1">
    <location>
        <begin position="49"/>
        <end position="88"/>
    </location>
</feature>
<gene>
    <name evidence="2" type="ORF">ElyMa_005841800</name>
</gene>
<sequence>MSLNEHNLQQPEWESFEVGSSVDPVILVRKTPSSAQGHWRQATALRISQKRSAQRLHGQHSASTLSLQDSSTSMSSSMSQKRSGLSLSLKRSEPKLNLTETVLTLKSILRLGKKKIASRLYRQKTSSKLSVKASSTILPLSCTTNKRRVMREAVTVVGPSTSFITETTRNMFMKDALTNALEKYASKRGQKKDNEADLMASSVASKQFHSMNLTEIYTAHKKKTVAVAKKSHRHYSMPPVKRSSIESISKSLLSVKGAYASSMSNIYGRSQSMIDSDYKTDEKDLFGVHEYSPLESTPGNITFASPQLSTEYRPYKLTHEHTSSNPRTPDMPGIYSEIGRPGTSDRSMSITKSEIPTFETGVERQVRFRDYVADSERFLLDRSEENGGLKRLTEADDAEQLAKPVDGGEIRTTPYVVPVAVTRRLLTLRDGEWEDPRTEATSVSGIDPRGLPSDRVPGRKPSFTQAARDEDSSEDVDRGCAQMNTFYSRSRHGLPDYPGKITHQRQ</sequence>
<dbReference type="AlphaFoldDB" id="A0AAV4FXP4"/>
<proteinExistence type="predicted"/>
<evidence type="ECO:0000313" key="2">
    <source>
        <dbReference type="EMBL" id="GFR78117.1"/>
    </source>
</evidence>
<organism evidence="2 3">
    <name type="scientific">Elysia marginata</name>
    <dbReference type="NCBI Taxonomy" id="1093978"/>
    <lineage>
        <taxon>Eukaryota</taxon>
        <taxon>Metazoa</taxon>
        <taxon>Spiralia</taxon>
        <taxon>Lophotrochozoa</taxon>
        <taxon>Mollusca</taxon>
        <taxon>Gastropoda</taxon>
        <taxon>Heterobranchia</taxon>
        <taxon>Euthyneura</taxon>
        <taxon>Panpulmonata</taxon>
        <taxon>Sacoglossa</taxon>
        <taxon>Placobranchoidea</taxon>
        <taxon>Plakobranchidae</taxon>
        <taxon>Elysia</taxon>
    </lineage>
</organism>
<protein>
    <submittedName>
        <fullName evidence="2">Uncharacterized protein</fullName>
    </submittedName>
</protein>
<feature type="compositionally biased region" description="Basic residues" evidence="1">
    <location>
        <begin position="49"/>
        <end position="58"/>
    </location>
</feature>
<keyword evidence="3" id="KW-1185">Reference proteome</keyword>
<feature type="region of interest" description="Disordered" evidence="1">
    <location>
        <begin position="435"/>
        <end position="506"/>
    </location>
</feature>
<dbReference type="Proteomes" id="UP000762676">
    <property type="component" value="Unassembled WGS sequence"/>
</dbReference>
<feature type="compositionally biased region" description="Basic and acidic residues" evidence="1">
    <location>
        <begin position="467"/>
        <end position="478"/>
    </location>
</feature>
<evidence type="ECO:0000256" key="1">
    <source>
        <dbReference type="SAM" id="MobiDB-lite"/>
    </source>
</evidence>
<name>A0AAV4FXP4_9GAST</name>
<feature type="compositionally biased region" description="Low complexity" evidence="1">
    <location>
        <begin position="61"/>
        <end position="88"/>
    </location>
</feature>
<reference evidence="2 3" key="1">
    <citation type="journal article" date="2021" name="Elife">
        <title>Chloroplast acquisition without the gene transfer in kleptoplastic sea slugs, Plakobranchus ocellatus.</title>
        <authorList>
            <person name="Maeda T."/>
            <person name="Takahashi S."/>
            <person name="Yoshida T."/>
            <person name="Shimamura S."/>
            <person name="Takaki Y."/>
            <person name="Nagai Y."/>
            <person name="Toyoda A."/>
            <person name="Suzuki Y."/>
            <person name="Arimoto A."/>
            <person name="Ishii H."/>
            <person name="Satoh N."/>
            <person name="Nishiyama T."/>
            <person name="Hasebe M."/>
            <person name="Maruyama T."/>
            <person name="Minagawa J."/>
            <person name="Obokata J."/>
            <person name="Shigenobu S."/>
        </authorList>
    </citation>
    <scope>NUCLEOTIDE SEQUENCE [LARGE SCALE GENOMIC DNA]</scope>
</reference>